<evidence type="ECO:0000313" key="7">
    <source>
        <dbReference type="Proteomes" id="UP000799779"/>
    </source>
</evidence>
<evidence type="ECO:0000256" key="2">
    <source>
        <dbReference type="SAM" id="Coils"/>
    </source>
</evidence>
<dbReference type="AlphaFoldDB" id="A0A6A5WA28"/>
<accession>A0A6A5WA28</accession>
<protein>
    <submittedName>
        <fullName evidence="6">Uncharacterized protein</fullName>
    </submittedName>
</protein>
<keyword evidence="7" id="KW-1185">Reference proteome</keyword>
<gene>
    <name evidence="6" type="ORF">P154DRAFT_525927</name>
</gene>
<keyword evidence="2" id="KW-0175">Coiled coil</keyword>
<keyword evidence="1" id="KW-0677">Repeat</keyword>
<dbReference type="PANTHER" id="PTHR10039">
    <property type="entry name" value="AMELOGENIN"/>
    <property type="match status" value="1"/>
</dbReference>
<proteinExistence type="predicted"/>
<evidence type="ECO:0000259" key="5">
    <source>
        <dbReference type="Pfam" id="PF24883"/>
    </source>
</evidence>
<dbReference type="Pfam" id="PF24809">
    <property type="entry name" value="DUF7708"/>
    <property type="match status" value="1"/>
</dbReference>
<dbReference type="Proteomes" id="UP000799779">
    <property type="component" value="Unassembled WGS sequence"/>
</dbReference>
<feature type="coiled-coil region" evidence="2">
    <location>
        <begin position="278"/>
        <end position="312"/>
    </location>
</feature>
<evidence type="ECO:0000259" key="4">
    <source>
        <dbReference type="Pfam" id="PF24809"/>
    </source>
</evidence>
<dbReference type="OrthoDB" id="5389929at2759"/>
<name>A0A6A5WA28_9PLEO</name>
<evidence type="ECO:0000256" key="3">
    <source>
        <dbReference type="SAM" id="MobiDB-lite"/>
    </source>
</evidence>
<feature type="region of interest" description="Disordered" evidence="3">
    <location>
        <begin position="1"/>
        <end position="29"/>
    </location>
</feature>
<evidence type="ECO:0000313" key="6">
    <source>
        <dbReference type="EMBL" id="KAF1995975.1"/>
    </source>
</evidence>
<feature type="domain" description="Nephrocystin 3-like N-terminal" evidence="5">
    <location>
        <begin position="357"/>
        <end position="528"/>
    </location>
</feature>
<sequence length="561" mass="64272">MDSPSPKPFASPKFSPLKKRPTFYNGKDDPTLKVAREATTSQPKFWRIVEKDLRKDQIKRVDAVVQSYEDNNTLEGLESLLGEYLPAADDEVGKLYDRRSKGGKQVSSHIQQFAKTFSEFLGCYSQVLELVKSADNQFGGVAVHTLSLLLIVGVNKSDKEELIETSLIKIKHNFPRLKHLHSIYPDEKLQKLIAQVYESILVFAQRAIEYYKRSAWTRVWQAIAEPPQLGVKLAVDKILDELAEVKEETNILLNGRVQDMEISMKKVESIVKKQSSMLVEQQQVLAEEQEKINEMREELNKVTNNVGQIKRNQSEELLSNLQCHLNPDEFSCTDHLEYYRQQIHSRFFNRRKPSVFTLDELLEDPAYQKWKSSGSSRTLVLRGRTTTSMTALSWLSHAAVQLVDKLKEEYGEDKDTVVVYHFCKVENMLEDDHMHTTLSRLIYQLLQSRPSILHERNTYASFKDSLESPSWKKQQVKAACKLLVEGLNQFKTVYLVLDRPEACKGGVSGLTKLLEQVSEAECIVKTFVVVDKDECDDSNLEDWRDAVDDGVFTVLDDLDQA</sequence>
<organism evidence="6 7">
    <name type="scientific">Amniculicola lignicola CBS 123094</name>
    <dbReference type="NCBI Taxonomy" id="1392246"/>
    <lineage>
        <taxon>Eukaryota</taxon>
        <taxon>Fungi</taxon>
        <taxon>Dikarya</taxon>
        <taxon>Ascomycota</taxon>
        <taxon>Pezizomycotina</taxon>
        <taxon>Dothideomycetes</taxon>
        <taxon>Pleosporomycetidae</taxon>
        <taxon>Pleosporales</taxon>
        <taxon>Amniculicolaceae</taxon>
        <taxon>Amniculicola</taxon>
    </lineage>
</organism>
<dbReference type="InterPro" id="IPR056125">
    <property type="entry name" value="DUF7708"/>
</dbReference>
<evidence type="ECO:0000256" key="1">
    <source>
        <dbReference type="ARBA" id="ARBA00022737"/>
    </source>
</evidence>
<dbReference type="Pfam" id="PF24883">
    <property type="entry name" value="NPHP3_N"/>
    <property type="match status" value="1"/>
</dbReference>
<dbReference type="EMBL" id="ML977631">
    <property type="protein sequence ID" value="KAF1995975.1"/>
    <property type="molecule type" value="Genomic_DNA"/>
</dbReference>
<reference evidence="6" key="1">
    <citation type="journal article" date="2020" name="Stud. Mycol.">
        <title>101 Dothideomycetes genomes: a test case for predicting lifestyles and emergence of pathogens.</title>
        <authorList>
            <person name="Haridas S."/>
            <person name="Albert R."/>
            <person name="Binder M."/>
            <person name="Bloem J."/>
            <person name="Labutti K."/>
            <person name="Salamov A."/>
            <person name="Andreopoulos B."/>
            <person name="Baker S."/>
            <person name="Barry K."/>
            <person name="Bills G."/>
            <person name="Bluhm B."/>
            <person name="Cannon C."/>
            <person name="Castanera R."/>
            <person name="Culley D."/>
            <person name="Daum C."/>
            <person name="Ezra D."/>
            <person name="Gonzalez J."/>
            <person name="Henrissat B."/>
            <person name="Kuo A."/>
            <person name="Liang C."/>
            <person name="Lipzen A."/>
            <person name="Lutzoni F."/>
            <person name="Magnuson J."/>
            <person name="Mondo S."/>
            <person name="Nolan M."/>
            <person name="Ohm R."/>
            <person name="Pangilinan J."/>
            <person name="Park H.-J."/>
            <person name="Ramirez L."/>
            <person name="Alfaro M."/>
            <person name="Sun H."/>
            <person name="Tritt A."/>
            <person name="Yoshinaga Y."/>
            <person name="Zwiers L.-H."/>
            <person name="Turgeon B."/>
            <person name="Goodwin S."/>
            <person name="Spatafora J."/>
            <person name="Crous P."/>
            <person name="Grigoriev I."/>
        </authorList>
    </citation>
    <scope>NUCLEOTIDE SEQUENCE</scope>
    <source>
        <strain evidence="6">CBS 123094</strain>
    </source>
</reference>
<feature type="domain" description="DUF7708" evidence="4">
    <location>
        <begin position="113"/>
        <end position="251"/>
    </location>
</feature>
<dbReference type="InterPro" id="IPR056884">
    <property type="entry name" value="NPHP3-like_N"/>
</dbReference>